<accession>A0A4Y2LAF6</accession>
<dbReference type="AlphaFoldDB" id="A0A4Y2LAF6"/>
<protein>
    <submittedName>
        <fullName evidence="1">Uncharacterized protein</fullName>
    </submittedName>
</protein>
<evidence type="ECO:0000313" key="1">
    <source>
        <dbReference type="EMBL" id="GBN11379.1"/>
    </source>
</evidence>
<dbReference type="Proteomes" id="UP000499080">
    <property type="component" value="Unassembled WGS sequence"/>
</dbReference>
<sequence length="102" mass="11595">MAPGLSPLFRIASFHTNEVVAFHTIQIPSPSIWVGHLRPLLTNPSDTVNPISNCSYFSHRLQIKPVPNSTTARELRTLSLTYLHRSHFSIYGPEFQLKRLDI</sequence>
<evidence type="ECO:0000313" key="2">
    <source>
        <dbReference type="Proteomes" id="UP000499080"/>
    </source>
</evidence>
<keyword evidence="2" id="KW-1185">Reference proteome</keyword>
<name>A0A4Y2LAF6_ARAVE</name>
<gene>
    <name evidence="1" type="ORF">AVEN_108914_1</name>
</gene>
<dbReference type="EMBL" id="BGPR01005568">
    <property type="protein sequence ID" value="GBN11379.1"/>
    <property type="molecule type" value="Genomic_DNA"/>
</dbReference>
<reference evidence="1 2" key="1">
    <citation type="journal article" date="2019" name="Sci. Rep.">
        <title>Orb-weaving spider Araneus ventricosus genome elucidates the spidroin gene catalogue.</title>
        <authorList>
            <person name="Kono N."/>
            <person name="Nakamura H."/>
            <person name="Ohtoshi R."/>
            <person name="Moran D.A.P."/>
            <person name="Shinohara A."/>
            <person name="Yoshida Y."/>
            <person name="Fujiwara M."/>
            <person name="Mori M."/>
            <person name="Tomita M."/>
            <person name="Arakawa K."/>
        </authorList>
    </citation>
    <scope>NUCLEOTIDE SEQUENCE [LARGE SCALE GENOMIC DNA]</scope>
</reference>
<comment type="caution">
    <text evidence="1">The sequence shown here is derived from an EMBL/GenBank/DDBJ whole genome shotgun (WGS) entry which is preliminary data.</text>
</comment>
<proteinExistence type="predicted"/>
<organism evidence="1 2">
    <name type="scientific">Araneus ventricosus</name>
    <name type="common">Orbweaver spider</name>
    <name type="synonym">Epeira ventricosa</name>
    <dbReference type="NCBI Taxonomy" id="182803"/>
    <lineage>
        <taxon>Eukaryota</taxon>
        <taxon>Metazoa</taxon>
        <taxon>Ecdysozoa</taxon>
        <taxon>Arthropoda</taxon>
        <taxon>Chelicerata</taxon>
        <taxon>Arachnida</taxon>
        <taxon>Araneae</taxon>
        <taxon>Araneomorphae</taxon>
        <taxon>Entelegynae</taxon>
        <taxon>Araneoidea</taxon>
        <taxon>Araneidae</taxon>
        <taxon>Araneus</taxon>
    </lineage>
</organism>